<evidence type="ECO:0000256" key="6">
    <source>
        <dbReference type="ARBA" id="ARBA00034546"/>
    </source>
</evidence>
<dbReference type="CDD" id="cd00685">
    <property type="entry name" value="Trans_IPPS_HT"/>
    <property type="match status" value="1"/>
</dbReference>
<dbReference type="WBParaSite" id="ALUE_0000382901-mRNA-1">
    <property type="protein sequence ID" value="ALUE_0000382901-mRNA-1"/>
    <property type="gene ID" value="ALUE_0000382901"/>
</dbReference>
<dbReference type="SFLD" id="SFLDS00005">
    <property type="entry name" value="Isoprenoid_Synthase_Type_I"/>
    <property type="match status" value="1"/>
</dbReference>
<dbReference type="InterPro" id="IPR039702">
    <property type="entry name" value="FPS1-like"/>
</dbReference>
<dbReference type="PANTHER" id="PTHR11525:SF0">
    <property type="entry name" value="FARNESYL PYROPHOSPHATE SYNTHASE"/>
    <property type="match status" value="1"/>
</dbReference>
<dbReference type="InterPro" id="IPR000092">
    <property type="entry name" value="Polyprenyl_synt"/>
</dbReference>
<evidence type="ECO:0000256" key="7">
    <source>
        <dbReference type="RuleBase" id="RU004466"/>
    </source>
</evidence>
<dbReference type="Gene3D" id="1.10.600.10">
    <property type="entry name" value="Farnesyl Diphosphate Synthase"/>
    <property type="match status" value="1"/>
</dbReference>
<comment type="similarity">
    <text evidence="7">Belongs to the FPP/GGPP synthase family.</text>
</comment>
<dbReference type="PANTHER" id="PTHR11525">
    <property type="entry name" value="FARNESYL-PYROPHOSPHATE SYNTHETASE"/>
    <property type="match status" value="1"/>
</dbReference>
<evidence type="ECO:0000313" key="9">
    <source>
        <dbReference type="WBParaSite" id="ALUE_0000382901-mRNA-1"/>
    </source>
</evidence>
<dbReference type="GO" id="GO:0004337">
    <property type="term" value="F:(2E,6E)-farnesyl diphosphate synthase activity"/>
    <property type="evidence" value="ECO:0007669"/>
    <property type="project" value="TreeGrafter"/>
</dbReference>
<dbReference type="Pfam" id="PF00348">
    <property type="entry name" value="polyprenyl_synt"/>
    <property type="match status" value="1"/>
</dbReference>
<comment type="cofactor">
    <cofactor evidence="1">
        <name>Mg(2+)</name>
        <dbReference type="ChEBI" id="CHEBI:18420"/>
    </cofactor>
</comment>
<dbReference type="AlphaFoldDB" id="A0A0M3HPJ4"/>
<evidence type="ECO:0000313" key="8">
    <source>
        <dbReference type="Proteomes" id="UP000036681"/>
    </source>
</evidence>
<dbReference type="InterPro" id="IPR033749">
    <property type="entry name" value="Polyprenyl_synt_CS"/>
</dbReference>
<keyword evidence="8" id="KW-1185">Reference proteome</keyword>
<accession>A0A0M3HPJ4</accession>
<comment type="pathway">
    <text evidence="5">Pheromone biosynthesis.</text>
</comment>
<evidence type="ECO:0000256" key="5">
    <source>
        <dbReference type="ARBA" id="ARBA00033740"/>
    </source>
</evidence>
<keyword evidence="4" id="KW-0460">Magnesium</keyword>
<proteinExistence type="inferred from homology"/>
<dbReference type="PROSITE" id="PS00723">
    <property type="entry name" value="POLYPRENYL_SYNTHASE_1"/>
    <property type="match status" value="1"/>
</dbReference>
<dbReference type="GO" id="GO:0045337">
    <property type="term" value="P:farnesyl diphosphate biosynthetic process"/>
    <property type="evidence" value="ECO:0007669"/>
    <property type="project" value="TreeGrafter"/>
</dbReference>
<dbReference type="Proteomes" id="UP000036681">
    <property type="component" value="Unplaced"/>
</dbReference>
<evidence type="ECO:0000256" key="2">
    <source>
        <dbReference type="ARBA" id="ARBA00022679"/>
    </source>
</evidence>
<evidence type="ECO:0000256" key="4">
    <source>
        <dbReference type="ARBA" id="ARBA00022842"/>
    </source>
</evidence>
<evidence type="ECO:0000256" key="3">
    <source>
        <dbReference type="ARBA" id="ARBA00022723"/>
    </source>
</evidence>
<evidence type="ECO:0000256" key="1">
    <source>
        <dbReference type="ARBA" id="ARBA00001946"/>
    </source>
</evidence>
<reference evidence="9" key="1">
    <citation type="submission" date="2017-02" db="UniProtKB">
        <authorList>
            <consortium name="WormBaseParasite"/>
        </authorList>
    </citation>
    <scope>IDENTIFICATION</scope>
</reference>
<dbReference type="GO" id="GO:0005737">
    <property type="term" value="C:cytoplasm"/>
    <property type="evidence" value="ECO:0007669"/>
    <property type="project" value="TreeGrafter"/>
</dbReference>
<protein>
    <recommendedName>
        <fullName evidence="6">Farnesyl pyrophosphate synthase</fullName>
    </recommendedName>
</protein>
<sequence>MFSRRKSSNSRKASMSRELMLSCLSAVKKSVCRSLCATLAGDSAAYCANRIDKLFEHAVIGGKCVRGRLLVAAYNALDRHATRERIQQVATVGACLEILQAFFLIFDDVMDRSTTRRGKPCWHTLPDVGLNAVNDGLLLDSVINEVLNDVLENDPNKDTVISIFLRAKQMTVIGQMLDNSTSGLKDCTWERQGLWFRYGDIVTHKTSYYTCFAPLRVAMLLADRFMYADETERIAFKLGYLFQAQDDYLDCFGDPLVTGKVGSDLREGKCTWVTCKAAERLRHQPQYTAMFEENFGRRSDESEMTLKKLLGELRVGEEFGRFEAEYSRILLDDIEYFKLVDLRSVLRLALSELFNRRK</sequence>
<name>A0A0M3HPJ4_ASCLU</name>
<dbReference type="InterPro" id="IPR008949">
    <property type="entry name" value="Isoprenoid_synthase_dom_sf"/>
</dbReference>
<dbReference type="SUPFAM" id="SSF48576">
    <property type="entry name" value="Terpenoid synthases"/>
    <property type="match status" value="1"/>
</dbReference>
<organism evidence="8 9">
    <name type="scientific">Ascaris lumbricoides</name>
    <name type="common">Giant roundworm</name>
    <dbReference type="NCBI Taxonomy" id="6252"/>
    <lineage>
        <taxon>Eukaryota</taxon>
        <taxon>Metazoa</taxon>
        <taxon>Ecdysozoa</taxon>
        <taxon>Nematoda</taxon>
        <taxon>Chromadorea</taxon>
        <taxon>Rhabditida</taxon>
        <taxon>Spirurina</taxon>
        <taxon>Ascaridomorpha</taxon>
        <taxon>Ascaridoidea</taxon>
        <taxon>Ascarididae</taxon>
        <taxon>Ascaris</taxon>
    </lineage>
</organism>
<dbReference type="GO" id="GO:0004161">
    <property type="term" value="F:dimethylallyltranstransferase activity"/>
    <property type="evidence" value="ECO:0007669"/>
    <property type="project" value="TreeGrafter"/>
</dbReference>
<keyword evidence="3" id="KW-0479">Metal-binding</keyword>
<keyword evidence="2 7" id="KW-0808">Transferase</keyword>
<dbReference type="GO" id="GO:0042811">
    <property type="term" value="P:pheromone biosynthetic process"/>
    <property type="evidence" value="ECO:0007669"/>
    <property type="project" value="UniProtKB-ARBA"/>
</dbReference>
<dbReference type="GO" id="GO:0046872">
    <property type="term" value="F:metal ion binding"/>
    <property type="evidence" value="ECO:0007669"/>
    <property type="project" value="UniProtKB-KW"/>
</dbReference>